<sequence>MIGPSRHGPSHRALCSGRPASMLSVSQNSLQTDQDRDLSCGLAHSFPHFQSLKYQIFLHLFQ</sequence>
<reference evidence="1" key="1">
    <citation type="submission" date="2014-09" db="EMBL/GenBank/DDBJ databases">
        <authorList>
            <person name="Magalhaes I.L.F."/>
            <person name="Oliveira U."/>
            <person name="Santos F.R."/>
            <person name="Vidigal T.H.D.A."/>
            <person name="Brescovit A.D."/>
            <person name="Santos A.J."/>
        </authorList>
    </citation>
    <scope>NUCLEOTIDE SEQUENCE</scope>
    <source>
        <tissue evidence="1">Shoot tissue taken approximately 20 cm above the soil surface</tissue>
    </source>
</reference>
<dbReference type="EMBL" id="GBRH01202087">
    <property type="protein sequence ID" value="JAD95808.1"/>
    <property type="molecule type" value="Transcribed_RNA"/>
</dbReference>
<proteinExistence type="predicted"/>
<reference evidence="1" key="2">
    <citation type="journal article" date="2015" name="Data Brief">
        <title>Shoot transcriptome of the giant reed, Arundo donax.</title>
        <authorList>
            <person name="Barrero R.A."/>
            <person name="Guerrero F.D."/>
            <person name="Moolhuijzen P."/>
            <person name="Goolsby J.A."/>
            <person name="Tidwell J."/>
            <person name="Bellgard S.E."/>
            <person name="Bellgard M.I."/>
        </authorList>
    </citation>
    <scope>NUCLEOTIDE SEQUENCE</scope>
    <source>
        <tissue evidence="1">Shoot tissue taken approximately 20 cm above the soil surface</tissue>
    </source>
</reference>
<accession>A0A0A9E9U6</accession>
<protein>
    <submittedName>
        <fullName evidence="1">Uncharacterized protein</fullName>
    </submittedName>
</protein>
<name>A0A0A9E9U6_ARUDO</name>
<evidence type="ECO:0000313" key="1">
    <source>
        <dbReference type="EMBL" id="JAD95808.1"/>
    </source>
</evidence>
<organism evidence="1">
    <name type="scientific">Arundo donax</name>
    <name type="common">Giant reed</name>
    <name type="synonym">Donax arundinaceus</name>
    <dbReference type="NCBI Taxonomy" id="35708"/>
    <lineage>
        <taxon>Eukaryota</taxon>
        <taxon>Viridiplantae</taxon>
        <taxon>Streptophyta</taxon>
        <taxon>Embryophyta</taxon>
        <taxon>Tracheophyta</taxon>
        <taxon>Spermatophyta</taxon>
        <taxon>Magnoliopsida</taxon>
        <taxon>Liliopsida</taxon>
        <taxon>Poales</taxon>
        <taxon>Poaceae</taxon>
        <taxon>PACMAD clade</taxon>
        <taxon>Arundinoideae</taxon>
        <taxon>Arundineae</taxon>
        <taxon>Arundo</taxon>
    </lineage>
</organism>
<dbReference type="AlphaFoldDB" id="A0A0A9E9U6"/>